<feature type="transmembrane region" description="Helical" evidence="1">
    <location>
        <begin position="24"/>
        <end position="45"/>
    </location>
</feature>
<keyword evidence="1" id="KW-0472">Membrane</keyword>
<dbReference type="EMBL" id="JBHFNT010000247">
    <property type="protein sequence ID" value="MFB2838354.1"/>
    <property type="molecule type" value="Genomic_DNA"/>
</dbReference>
<evidence type="ECO:0008006" key="4">
    <source>
        <dbReference type="Google" id="ProtNLM"/>
    </source>
</evidence>
<proteinExistence type="predicted"/>
<dbReference type="Proteomes" id="UP001576780">
    <property type="component" value="Unassembled WGS sequence"/>
</dbReference>
<keyword evidence="3" id="KW-1185">Reference proteome</keyword>
<name>A0ABV4WTC3_9CYAN</name>
<dbReference type="RefSeq" id="WP_413280674.1">
    <property type="nucleotide sequence ID" value="NZ_JBHFNT010000247.1"/>
</dbReference>
<keyword evidence="1" id="KW-0812">Transmembrane</keyword>
<accession>A0ABV4WTC3</accession>
<protein>
    <recommendedName>
        <fullName evidence="4">Lipoprotein</fullName>
    </recommendedName>
</protein>
<gene>
    <name evidence="2" type="ORF">ACE1CA_27995</name>
</gene>
<sequence length="197" mass="22088">MPNNSSTVSASSRNPPVWLNRSAYWFRIGLILFSIITLLLGTTACTSNSSAKTILSSWQPATKLIPRETLVQIVQAHSNLTELQSALDKMKVWQVKGREGVLNIYDFHQPNICGRIGCLYVGYFIPFAQTQVSKEVFAAYLNPNLPPNIPLFQAEAESTDNPMPCLIVTQQSSNSQSQLKFGYNRSNYQLIETRKWG</sequence>
<comment type="caution">
    <text evidence="2">The sequence shown here is derived from an EMBL/GenBank/DDBJ whole genome shotgun (WGS) entry which is preliminary data.</text>
</comment>
<reference evidence="2 3" key="1">
    <citation type="submission" date="2024-09" db="EMBL/GenBank/DDBJ databases">
        <title>Floridaenema gen nov. (Aerosakkonemataceae, Aerosakkonematales ord. nov., Cyanobacteria) from benthic tropical and subtropical fresh waters, with the description of four new species.</title>
        <authorList>
            <person name="Moretto J.A."/>
            <person name="Berthold D.E."/>
            <person name="Lefler F.W."/>
            <person name="Huang I.-S."/>
            <person name="Laughinghouse H. IV."/>
        </authorList>
    </citation>
    <scope>NUCLEOTIDE SEQUENCE [LARGE SCALE GENOMIC DNA]</scope>
    <source>
        <strain evidence="2 3">BLCC-F167</strain>
    </source>
</reference>
<evidence type="ECO:0000313" key="3">
    <source>
        <dbReference type="Proteomes" id="UP001576780"/>
    </source>
</evidence>
<keyword evidence="1" id="KW-1133">Transmembrane helix</keyword>
<organism evidence="2 3">
    <name type="scientific">Floridaenema evergladense BLCC-F167</name>
    <dbReference type="NCBI Taxonomy" id="3153639"/>
    <lineage>
        <taxon>Bacteria</taxon>
        <taxon>Bacillati</taxon>
        <taxon>Cyanobacteriota</taxon>
        <taxon>Cyanophyceae</taxon>
        <taxon>Oscillatoriophycideae</taxon>
        <taxon>Aerosakkonematales</taxon>
        <taxon>Aerosakkonemataceae</taxon>
        <taxon>Floridanema</taxon>
        <taxon>Floridanema evergladense</taxon>
    </lineage>
</organism>
<evidence type="ECO:0000313" key="2">
    <source>
        <dbReference type="EMBL" id="MFB2838354.1"/>
    </source>
</evidence>
<evidence type="ECO:0000256" key="1">
    <source>
        <dbReference type="SAM" id="Phobius"/>
    </source>
</evidence>